<proteinExistence type="predicted"/>
<feature type="region of interest" description="Disordered" evidence="1">
    <location>
        <begin position="105"/>
        <end position="180"/>
    </location>
</feature>
<feature type="compositionally biased region" description="Basic and acidic residues" evidence="1">
    <location>
        <begin position="151"/>
        <end position="165"/>
    </location>
</feature>
<accession>A0ABQ2Z3M4</accession>
<gene>
    <name evidence="3" type="ORF">GCM10010384_02870</name>
</gene>
<dbReference type="RefSeq" id="WP_190195804.1">
    <property type="nucleotide sequence ID" value="NZ_BMWE01000001.1"/>
</dbReference>
<evidence type="ECO:0000313" key="3">
    <source>
        <dbReference type="EMBL" id="GGY02400.1"/>
    </source>
</evidence>
<feature type="transmembrane region" description="Helical" evidence="2">
    <location>
        <begin position="84"/>
        <end position="105"/>
    </location>
</feature>
<name>A0ABQ2Z3M4_9ACTN</name>
<protein>
    <submittedName>
        <fullName evidence="3">Uncharacterized protein</fullName>
    </submittedName>
</protein>
<organism evidence="3 4">
    <name type="scientific">Streptomyces djakartensis</name>
    <dbReference type="NCBI Taxonomy" id="68193"/>
    <lineage>
        <taxon>Bacteria</taxon>
        <taxon>Bacillati</taxon>
        <taxon>Actinomycetota</taxon>
        <taxon>Actinomycetes</taxon>
        <taxon>Kitasatosporales</taxon>
        <taxon>Streptomycetaceae</taxon>
        <taxon>Streptomyces</taxon>
    </lineage>
</organism>
<reference evidence="4" key="1">
    <citation type="journal article" date="2019" name="Int. J. Syst. Evol. Microbiol.">
        <title>The Global Catalogue of Microorganisms (GCM) 10K type strain sequencing project: providing services to taxonomists for standard genome sequencing and annotation.</title>
        <authorList>
            <consortium name="The Broad Institute Genomics Platform"/>
            <consortium name="The Broad Institute Genome Sequencing Center for Infectious Disease"/>
            <person name="Wu L."/>
            <person name="Ma J."/>
        </authorList>
    </citation>
    <scope>NUCLEOTIDE SEQUENCE [LARGE SCALE GENOMIC DNA]</scope>
    <source>
        <strain evidence="4">JCM 4957</strain>
    </source>
</reference>
<dbReference type="Proteomes" id="UP000653308">
    <property type="component" value="Unassembled WGS sequence"/>
</dbReference>
<keyword evidence="2" id="KW-0472">Membrane</keyword>
<keyword evidence="2" id="KW-0812">Transmembrane</keyword>
<evidence type="ECO:0000313" key="4">
    <source>
        <dbReference type="Proteomes" id="UP000653308"/>
    </source>
</evidence>
<sequence length="247" mass="25568">MGERQSEGGLAGHGPRHALLDSEVEALIVASLVRDGVDAEAERRAVAAFRIARGAGARTARTRRRDDWRPREGRHLGRSLRTTLGVLLASLTLGGVAVAAIGVAGSSDGPDHGPHDGPGHPPVSSSAPRDPARTPSRDGDAGHGTGSAPARPDRPAPARDTEAHCRAYQQADGRGRATDATAWRRLVDAAGGESKVTEYCARQLAPAAPEPKPNRSHGSADMGSAEGNGTGTGHDKDTPARPNGRSR</sequence>
<feature type="compositionally biased region" description="Basic and acidic residues" evidence="1">
    <location>
        <begin position="130"/>
        <end position="141"/>
    </location>
</feature>
<feature type="region of interest" description="Disordered" evidence="1">
    <location>
        <begin position="201"/>
        <end position="247"/>
    </location>
</feature>
<comment type="caution">
    <text evidence="3">The sequence shown here is derived from an EMBL/GenBank/DDBJ whole genome shotgun (WGS) entry which is preliminary data.</text>
</comment>
<keyword evidence="2" id="KW-1133">Transmembrane helix</keyword>
<keyword evidence="4" id="KW-1185">Reference proteome</keyword>
<dbReference type="EMBL" id="BMWE01000001">
    <property type="protein sequence ID" value="GGY02400.1"/>
    <property type="molecule type" value="Genomic_DNA"/>
</dbReference>
<feature type="compositionally biased region" description="Basic and acidic residues" evidence="1">
    <location>
        <begin position="109"/>
        <end position="118"/>
    </location>
</feature>
<evidence type="ECO:0000256" key="2">
    <source>
        <dbReference type="SAM" id="Phobius"/>
    </source>
</evidence>
<evidence type="ECO:0000256" key="1">
    <source>
        <dbReference type="SAM" id="MobiDB-lite"/>
    </source>
</evidence>